<evidence type="ECO:0000313" key="1">
    <source>
        <dbReference type="EMBL" id="MBP0485200.1"/>
    </source>
</evidence>
<feature type="non-terminal residue" evidence="1">
    <location>
        <position position="1"/>
    </location>
</feature>
<accession>A0A940MNK4</accession>
<evidence type="ECO:0000313" key="2">
    <source>
        <dbReference type="Proteomes" id="UP000675940"/>
    </source>
</evidence>
<dbReference type="AlphaFoldDB" id="A0A940MNK4"/>
<dbReference type="Proteomes" id="UP000675940">
    <property type="component" value="Unassembled WGS sequence"/>
</dbReference>
<organism evidence="1 2">
    <name type="scientific">Sagittula salina</name>
    <dbReference type="NCBI Taxonomy" id="2820268"/>
    <lineage>
        <taxon>Bacteria</taxon>
        <taxon>Pseudomonadati</taxon>
        <taxon>Pseudomonadota</taxon>
        <taxon>Alphaproteobacteria</taxon>
        <taxon>Rhodobacterales</taxon>
        <taxon>Roseobacteraceae</taxon>
        <taxon>Sagittula</taxon>
    </lineage>
</organism>
<sequence>RNRLRLLFGGRRYAFTGGAEVLFGARNGLEETQGCGDFGSGRDKSEALTGGRAANLGRICSAFVSTLFEIAGI</sequence>
<name>A0A940MNK4_9RHOB</name>
<proteinExistence type="predicted"/>
<gene>
    <name evidence="1" type="ORF">J5474_22350</name>
</gene>
<reference evidence="1" key="1">
    <citation type="submission" date="2021-03" db="EMBL/GenBank/DDBJ databases">
        <title>Sagittula salina sp. nov. strain M10.9X isolated from the marine waste.</title>
        <authorList>
            <person name="Satari L."/>
            <person name="Molina-Menor E."/>
            <person name="Vidal-Verdu A."/>
            <person name="Pascual J."/>
            <person name="Pereto J."/>
            <person name="Porcar M."/>
        </authorList>
    </citation>
    <scope>NUCLEOTIDE SEQUENCE</scope>
    <source>
        <strain evidence="1">M10.9X</strain>
    </source>
</reference>
<dbReference type="RefSeq" id="WP_209364203.1">
    <property type="nucleotide sequence ID" value="NZ_JAGISH010000030.1"/>
</dbReference>
<comment type="caution">
    <text evidence="1">The sequence shown here is derived from an EMBL/GenBank/DDBJ whole genome shotgun (WGS) entry which is preliminary data.</text>
</comment>
<keyword evidence="2" id="KW-1185">Reference proteome</keyword>
<dbReference type="EMBL" id="JAGISH010000030">
    <property type="protein sequence ID" value="MBP0485200.1"/>
    <property type="molecule type" value="Genomic_DNA"/>
</dbReference>
<protein>
    <submittedName>
        <fullName evidence="1">Uncharacterized protein</fullName>
    </submittedName>
</protein>